<dbReference type="Gene3D" id="3.30.70.1520">
    <property type="entry name" value="Heterotetrameric sarcosine oxidase"/>
    <property type="match status" value="1"/>
</dbReference>
<evidence type="ECO:0000313" key="1">
    <source>
        <dbReference type="EMBL" id="MFC5994792.1"/>
    </source>
</evidence>
<dbReference type="EMBL" id="JBHSQW010000025">
    <property type="protein sequence ID" value="MFC5994792.1"/>
    <property type="molecule type" value="Genomic_DNA"/>
</dbReference>
<dbReference type="InterPro" id="IPR027266">
    <property type="entry name" value="TrmE/GcvT-like"/>
</dbReference>
<protein>
    <submittedName>
        <fullName evidence="1">Sarcosine oxidase subunit gamma</fullName>
    </submittedName>
</protein>
<accession>A0ABW1J2V7</accession>
<reference evidence="2" key="1">
    <citation type="journal article" date="2019" name="Int. J. Syst. Evol. Microbiol.">
        <title>The Global Catalogue of Microorganisms (GCM) 10K type strain sequencing project: providing services to taxonomists for standard genome sequencing and annotation.</title>
        <authorList>
            <consortium name="The Broad Institute Genomics Platform"/>
            <consortium name="The Broad Institute Genome Sequencing Center for Infectious Disease"/>
            <person name="Wu L."/>
            <person name="Ma J."/>
        </authorList>
    </citation>
    <scope>NUCLEOTIDE SEQUENCE [LARGE SCALE GENOMIC DNA]</scope>
    <source>
        <strain evidence="2">CCM 8391</strain>
    </source>
</reference>
<dbReference type="Gene3D" id="3.30.1360.120">
    <property type="entry name" value="Probable tRNA modification gtpase trme, domain 1"/>
    <property type="match status" value="1"/>
</dbReference>
<comment type="caution">
    <text evidence="1">The sequence shown here is derived from an EMBL/GenBank/DDBJ whole genome shotgun (WGS) entry which is preliminary data.</text>
</comment>
<name>A0ABW1J2V7_9PSEU</name>
<proteinExistence type="predicted"/>
<dbReference type="InterPro" id="IPR007375">
    <property type="entry name" value="SoxG"/>
</dbReference>
<dbReference type="SUPFAM" id="SSF103025">
    <property type="entry name" value="Folate-binding domain"/>
    <property type="match status" value="1"/>
</dbReference>
<dbReference type="RefSeq" id="WP_379584813.1">
    <property type="nucleotide sequence ID" value="NZ_JBHSQW010000025.1"/>
</dbReference>
<gene>
    <name evidence="1" type="ORF">ACFQE5_11275</name>
</gene>
<evidence type="ECO:0000313" key="2">
    <source>
        <dbReference type="Proteomes" id="UP001596302"/>
    </source>
</evidence>
<dbReference type="Proteomes" id="UP001596302">
    <property type="component" value="Unassembled WGS sequence"/>
</dbReference>
<organism evidence="1 2">
    <name type="scientific">Pseudonocardia hispaniensis</name>
    <dbReference type="NCBI Taxonomy" id="904933"/>
    <lineage>
        <taxon>Bacteria</taxon>
        <taxon>Bacillati</taxon>
        <taxon>Actinomycetota</taxon>
        <taxon>Actinomycetes</taxon>
        <taxon>Pseudonocardiales</taxon>
        <taxon>Pseudonocardiaceae</taxon>
        <taxon>Pseudonocardia</taxon>
    </lineage>
</organism>
<dbReference type="Pfam" id="PF04268">
    <property type="entry name" value="SoxG"/>
    <property type="match status" value="1"/>
</dbReference>
<keyword evidence="2" id="KW-1185">Reference proteome</keyword>
<sequence length="205" mass="21101">MTVEQLARTSPLARVSSRFAGLPDGVELAEEAFVAQAGLRVAPGGPAAAHVAERLGVALPGPARWVRGTTATVVWLGPDEWLVTDPAVAPADLEALLRAAVGPGAGAVVDVSAQRTTLRLRGAHARDLLATGCAIDLHPRVFAAGSAAQTVLGQAGVILLALDEHGTDYRILIRASFAGYLAAWLLDAATEFSTDPGAARADDSR</sequence>